<evidence type="ECO:0000313" key="3">
    <source>
        <dbReference type="EMBL" id="CAE0488659.1"/>
    </source>
</evidence>
<feature type="compositionally biased region" description="Low complexity" evidence="1">
    <location>
        <begin position="332"/>
        <end position="345"/>
    </location>
</feature>
<organism evidence="3">
    <name type="scientific">Dunaliella tertiolecta</name>
    <name type="common">Green alga</name>
    <dbReference type="NCBI Taxonomy" id="3047"/>
    <lineage>
        <taxon>Eukaryota</taxon>
        <taxon>Viridiplantae</taxon>
        <taxon>Chlorophyta</taxon>
        <taxon>core chlorophytes</taxon>
        <taxon>Chlorophyceae</taxon>
        <taxon>CS clade</taxon>
        <taxon>Chlamydomonadales</taxon>
        <taxon>Dunaliellaceae</taxon>
        <taxon>Dunaliella</taxon>
    </lineage>
</organism>
<evidence type="ECO:0000256" key="1">
    <source>
        <dbReference type="SAM" id="MobiDB-lite"/>
    </source>
</evidence>
<dbReference type="InterPro" id="IPR055412">
    <property type="entry name" value="UVB_sens_C"/>
</dbReference>
<feature type="domain" description="Root UVB sensitive protein C-terminal" evidence="2">
    <location>
        <begin position="279"/>
        <end position="385"/>
    </location>
</feature>
<feature type="region of interest" description="Disordered" evidence="1">
    <location>
        <begin position="332"/>
        <end position="360"/>
    </location>
</feature>
<reference evidence="3" key="1">
    <citation type="submission" date="2021-01" db="EMBL/GenBank/DDBJ databases">
        <authorList>
            <person name="Corre E."/>
            <person name="Pelletier E."/>
            <person name="Niang G."/>
            <person name="Scheremetjew M."/>
            <person name="Finn R."/>
            <person name="Kale V."/>
            <person name="Holt S."/>
            <person name="Cochrane G."/>
            <person name="Meng A."/>
            <person name="Brown T."/>
            <person name="Cohen L."/>
        </authorList>
    </citation>
    <scope>NUCLEOTIDE SEQUENCE</scope>
    <source>
        <strain evidence="3">CCMP1320</strain>
    </source>
</reference>
<feature type="region of interest" description="Disordered" evidence="1">
    <location>
        <begin position="146"/>
        <end position="262"/>
    </location>
</feature>
<evidence type="ECO:0000259" key="2">
    <source>
        <dbReference type="Pfam" id="PF24160"/>
    </source>
</evidence>
<dbReference type="AlphaFoldDB" id="A0A7S3QPP6"/>
<dbReference type="EMBL" id="HBIP01007101">
    <property type="protein sequence ID" value="CAE0488659.1"/>
    <property type="molecule type" value="Transcribed_RNA"/>
</dbReference>
<sequence length="398" mass="41352">MLLTRHNVGCTAPKPTTPFTQGPLGPRASTCSWTRCHSGGKAVRRTCCKAGGASSKSPTSETIAAALASLCSKPIAISRKAEPSRRSVPLLGAQHGIPFTVGLEIVGHEEGDVPNLPSQPSQDADQEVLELVYVLSGSGVLSGWSTMNTSSSSSSSSSSSAGSEASPSAAAPTAAVISTANLSRDMSRGHSSATPSQHSSSSITDVQGGSHQRASDSPSPSSLSPQEADTGSIHSSSSPASPSPSSSPPSAQLPASNGTTLPLQDRALSSKAGAASTSSSSVSDALQQYLALYSQEQHVLVWRDGEAHVLLHEDAGPHALLQAMWQAAWLHNHQEQQQPQHPQQQCLSSGTPSHAEEASVQALRQRFPSFVQEAGALGYELDRVSVHRGTVRVRVEKQ</sequence>
<name>A0A7S3QPP6_DUNTE</name>
<feature type="compositionally biased region" description="Low complexity" evidence="1">
    <location>
        <begin position="215"/>
        <end position="225"/>
    </location>
</feature>
<feature type="compositionally biased region" description="Low complexity" evidence="1">
    <location>
        <begin position="191"/>
        <end position="202"/>
    </location>
</feature>
<protein>
    <recommendedName>
        <fullName evidence="2">Root UVB sensitive protein C-terminal domain-containing protein</fullName>
    </recommendedName>
</protein>
<accession>A0A7S3QPP6</accession>
<gene>
    <name evidence="3" type="ORF">DTER00134_LOCUS3729</name>
</gene>
<proteinExistence type="predicted"/>
<dbReference type="Pfam" id="PF24160">
    <property type="entry name" value="UVB_sens_C"/>
    <property type="match status" value="1"/>
</dbReference>
<feature type="compositionally biased region" description="Polar residues" evidence="1">
    <location>
        <begin position="203"/>
        <end position="212"/>
    </location>
</feature>
<feature type="compositionally biased region" description="Low complexity" evidence="1">
    <location>
        <begin position="146"/>
        <end position="180"/>
    </location>
</feature>
<feature type="region of interest" description="Disordered" evidence="1">
    <location>
        <begin position="1"/>
        <end position="24"/>
    </location>
</feature>